<dbReference type="PROSITE" id="PS00893">
    <property type="entry name" value="NUDIX_BOX"/>
    <property type="match status" value="1"/>
</dbReference>
<evidence type="ECO:0000313" key="3">
    <source>
        <dbReference type="EMBL" id="KHJ35577.1"/>
    </source>
</evidence>
<dbReference type="HOGENOM" id="CLU_048013_0_0_1"/>
<dbReference type="PROSITE" id="PS51462">
    <property type="entry name" value="NUDIX"/>
    <property type="match status" value="1"/>
</dbReference>
<keyword evidence="1" id="KW-0378">Hydrolase</keyword>
<accession>A0A0B1PA47</accession>
<dbReference type="Pfam" id="PF15916">
    <property type="entry name" value="DUF4743"/>
    <property type="match status" value="1"/>
</dbReference>
<dbReference type="FunFam" id="3.90.79.10:FF:000019">
    <property type="entry name" value="Thiamin pyrophosphokinase, putative"/>
    <property type="match status" value="1"/>
</dbReference>
<dbReference type="EMBL" id="JNVN01000346">
    <property type="protein sequence ID" value="KHJ35577.1"/>
    <property type="molecule type" value="Genomic_DNA"/>
</dbReference>
<sequence length="326" mass="36555">MPPQTYLELVNKYVVSPGSSEKPLSSALSGYYVLEWGNTAIGYTPKAVVDALTALPKSIQDLIHVKVFYNELKLSLFENIPTFEARTAAAAILCDHWRKNRTFKVLDGWRSELYPVYGPGNELLWNIERSASALFGIVTYGVHLTAYTRDDNSNCGLKFWIPRRSATKQTYSGMLDNSVAGGIATGEEPLACLVREAAEEAGLEENLVRNNAKAGGTITYTYLRDERAGGEVGLVQPECQFIYDLELPEGVIPKPTDGEVEKFFIWPLEEVQAALINGEFKPNCALVLLDFFIRWKILTEENEPNYKEIKRLLHCELDLCGPHKLR</sequence>
<gene>
    <name evidence="3" type="ORF">EV44_g0806</name>
</gene>
<evidence type="ECO:0000256" key="1">
    <source>
        <dbReference type="ARBA" id="ARBA00022801"/>
    </source>
</evidence>
<dbReference type="Proteomes" id="UP000030854">
    <property type="component" value="Unassembled WGS sequence"/>
</dbReference>
<feature type="domain" description="Nudix hydrolase" evidence="2">
    <location>
        <begin position="139"/>
        <end position="288"/>
    </location>
</feature>
<dbReference type="Pfam" id="PF00293">
    <property type="entry name" value="NUDIX"/>
    <property type="match status" value="1"/>
</dbReference>
<organism evidence="3 4">
    <name type="scientific">Uncinula necator</name>
    <name type="common">Grape powdery mildew</name>
    <dbReference type="NCBI Taxonomy" id="52586"/>
    <lineage>
        <taxon>Eukaryota</taxon>
        <taxon>Fungi</taxon>
        <taxon>Dikarya</taxon>
        <taxon>Ascomycota</taxon>
        <taxon>Pezizomycotina</taxon>
        <taxon>Leotiomycetes</taxon>
        <taxon>Erysiphales</taxon>
        <taxon>Erysiphaceae</taxon>
        <taxon>Erysiphe</taxon>
    </lineage>
</organism>
<reference evidence="3 4" key="1">
    <citation type="journal article" date="2014" name="BMC Genomics">
        <title>Adaptive genomic structural variation in the grape powdery mildew pathogen, Erysiphe necator.</title>
        <authorList>
            <person name="Jones L."/>
            <person name="Riaz S."/>
            <person name="Morales-Cruz A."/>
            <person name="Amrine K.C."/>
            <person name="McGuire B."/>
            <person name="Gubler W.D."/>
            <person name="Walker M.A."/>
            <person name="Cantu D."/>
        </authorList>
    </citation>
    <scope>NUCLEOTIDE SEQUENCE [LARGE SCALE GENOMIC DNA]</scope>
    <source>
        <strain evidence="4">c</strain>
    </source>
</reference>
<dbReference type="SUPFAM" id="SSF55811">
    <property type="entry name" value="Nudix"/>
    <property type="match status" value="1"/>
</dbReference>
<keyword evidence="4" id="KW-1185">Reference proteome</keyword>
<dbReference type="Gene3D" id="3.90.79.10">
    <property type="entry name" value="Nucleoside Triphosphate Pyrophosphohydrolase"/>
    <property type="match status" value="1"/>
</dbReference>
<dbReference type="InterPro" id="IPR020084">
    <property type="entry name" value="NUDIX_hydrolase_CS"/>
</dbReference>
<evidence type="ECO:0000259" key="2">
    <source>
        <dbReference type="PROSITE" id="PS51462"/>
    </source>
</evidence>
<dbReference type="InterPro" id="IPR031804">
    <property type="entry name" value="DUF4743"/>
</dbReference>
<dbReference type="CDD" id="cd03676">
    <property type="entry name" value="NUDIX_Tnr3_like"/>
    <property type="match status" value="1"/>
</dbReference>
<dbReference type="PANTHER" id="PTHR13622:SF8">
    <property type="entry name" value="THIAMIN PYROPHOSPHOKINASE 1"/>
    <property type="match status" value="1"/>
</dbReference>
<dbReference type="OMA" id="HRRLEYP"/>
<dbReference type="STRING" id="52586.A0A0B1PA47"/>
<dbReference type="GO" id="GO:0044715">
    <property type="term" value="F:8-oxo-dGDP phosphatase activity"/>
    <property type="evidence" value="ECO:0007669"/>
    <property type="project" value="TreeGrafter"/>
</dbReference>
<protein>
    <submittedName>
        <fullName evidence="3">Putative nudix family protein</fullName>
    </submittedName>
</protein>
<dbReference type="AlphaFoldDB" id="A0A0B1PA47"/>
<comment type="caution">
    <text evidence="3">The sequence shown here is derived from an EMBL/GenBank/DDBJ whole genome shotgun (WGS) entry which is preliminary data.</text>
</comment>
<name>A0A0B1PA47_UNCNE</name>
<proteinExistence type="predicted"/>
<dbReference type="InterPro" id="IPR015797">
    <property type="entry name" value="NUDIX_hydrolase-like_dom_sf"/>
</dbReference>
<evidence type="ECO:0000313" key="4">
    <source>
        <dbReference type="Proteomes" id="UP000030854"/>
    </source>
</evidence>
<dbReference type="InterPro" id="IPR000086">
    <property type="entry name" value="NUDIX_hydrolase_dom"/>
</dbReference>
<dbReference type="PANTHER" id="PTHR13622">
    <property type="entry name" value="THIAMIN PYROPHOSPHOKINASE"/>
    <property type="match status" value="1"/>
</dbReference>